<proteinExistence type="predicted"/>
<evidence type="ECO:0000313" key="2">
    <source>
        <dbReference type="EMBL" id="KAK7495962.1"/>
    </source>
</evidence>
<keyword evidence="3" id="KW-1185">Reference proteome</keyword>
<comment type="caution">
    <text evidence="2">The sequence shown here is derived from an EMBL/GenBank/DDBJ whole genome shotgun (WGS) entry which is preliminary data.</text>
</comment>
<sequence>MSPHRTVFPSFRPVTTNTRYIITLFASSATIPLPLTSLTAPLTGSSPSVQGRHGPSRYAVQPKATRSQNNNPSHRLRPAVKTLVRSAALPPNTMSVDDGTPVGTHTLTN</sequence>
<accession>A0ABD0L905</accession>
<evidence type="ECO:0000256" key="1">
    <source>
        <dbReference type="SAM" id="MobiDB-lite"/>
    </source>
</evidence>
<name>A0ABD0L905_9CAEN</name>
<dbReference type="Proteomes" id="UP001519460">
    <property type="component" value="Unassembled WGS sequence"/>
</dbReference>
<feature type="region of interest" description="Disordered" evidence="1">
    <location>
        <begin position="42"/>
        <end position="109"/>
    </location>
</feature>
<reference evidence="2 3" key="1">
    <citation type="journal article" date="2023" name="Sci. Data">
        <title>Genome assembly of the Korean intertidal mud-creeper Batillaria attramentaria.</title>
        <authorList>
            <person name="Patra A.K."/>
            <person name="Ho P.T."/>
            <person name="Jun S."/>
            <person name="Lee S.J."/>
            <person name="Kim Y."/>
            <person name="Won Y.J."/>
        </authorList>
    </citation>
    <scope>NUCLEOTIDE SEQUENCE [LARGE SCALE GENOMIC DNA]</scope>
    <source>
        <strain evidence="2">Wonlab-2016</strain>
    </source>
</reference>
<evidence type="ECO:0000313" key="3">
    <source>
        <dbReference type="Proteomes" id="UP001519460"/>
    </source>
</evidence>
<organism evidence="2 3">
    <name type="scientific">Batillaria attramentaria</name>
    <dbReference type="NCBI Taxonomy" id="370345"/>
    <lineage>
        <taxon>Eukaryota</taxon>
        <taxon>Metazoa</taxon>
        <taxon>Spiralia</taxon>
        <taxon>Lophotrochozoa</taxon>
        <taxon>Mollusca</taxon>
        <taxon>Gastropoda</taxon>
        <taxon>Caenogastropoda</taxon>
        <taxon>Sorbeoconcha</taxon>
        <taxon>Cerithioidea</taxon>
        <taxon>Batillariidae</taxon>
        <taxon>Batillaria</taxon>
    </lineage>
</organism>
<gene>
    <name evidence="2" type="ORF">BaRGS_00012663</name>
</gene>
<dbReference type="EMBL" id="JACVVK020000070">
    <property type="protein sequence ID" value="KAK7495962.1"/>
    <property type="molecule type" value="Genomic_DNA"/>
</dbReference>
<dbReference type="AlphaFoldDB" id="A0ABD0L905"/>
<protein>
    <submittedName>
        <fullName evidence="2">Uncharacterized protein</fullName>
    </submittedName>
</protein>
<feature type="compositionally biased region" description="Polar residues" evidence="1">
    <location>
        <begin position="64"/>
        <end position="73"/>
    </location>
</feature>